<dbReference type="AlphaFoldDB" id="A0AAD7ZDU3"/>
<organism evidence="1 2">
    <name type="scientific">Diploptera punctata</name>
    <name type="common">Pacific beetle cockroach</name>
    <dbReference type="NCBI Taxonomy" id="6984"/>
    <lineage>
        <taxon>Eukaryota</taxon>
        <taxon>Metazoa</taxon>
        <taxon>Ecdysozoa</taxon>
        <taxon>Arthropoda</taxon>
        <taxon>Hexapoda</taxon>
        <taxon>Insecta</taxon>
        <taxon>Pterygota</taxon>
        <taxon>Neoptera</taxon>
        <taxon>Polyneoptera</taxon>
        <taxon>Dictyoptera</taxon>
        <taxon>Blattodea</taxon>
        <taxon>Blaberoidea</taxon>
        <taxon>Blaberidae</taxon>
        <taxon>Diplopterinae</taxon>
        <taxon>Diploptera</taxon>
    </lineage>
</organism>
<accession>A0AAD7ZDU3</accession>
<name>A0AAD7ZDU3_DIPPU</name>
<sequence length="51" mass="6023">MDGIQKQYSCNYSLIPRRIPSQNIINRLARRETFGAVKHGTHFHVAREFHQ</sequence>
<reference evidence="1" key="2">
    <citation type="submission" date="2023-05" db="EMBL/GenBank/DDBJ databases">
        <authorList>
            <person name="Fouks B."/>
        </authorList>
    </citation>
    <scope>NUCLEOTIDE SEQUENCE</scope>
    <source>
        <strain evidence="1">Stay&amp;Tobe</strain>
        <tissue evidence="1">Testes</tissue>
    </source>
</reference>
<comment type="caution">
    <text evidence="1">The sequence shown here is derived from an EMBL/GenBank/DDBJ whole genome shotgun (WGS) entry which is preliminary data.</text>
</comment>
<proteinExistence type="predicted"/>
<evidence type="ECO:0000313" key="1">
    <source>
        <dbReference type="EMBL" id="KAJ9578718.1"/>
    </source>
</evidence>
<gene>
    <name evidence="1" type="ORF">L9F63_005080</name>
</gene>
<protein>
    <submittedName>
        <fullName evidence="1">Uncharacterized protein</fullName>
    </submittedName>
</protein>
<reference evidence="1" key="1">
    <citation type="journal article" date="2023" name="IScience">
        <title>Live-bearing cockroach genome reveals convergent evolutionary mechanisms linked to viviparity in insects and beyond.</title>
        <authorList>
            <person name="Fouks B."/>
            <person name="Harrison M.C."/>
            <person name="Mikhailova A.A."/>
            <person name="Marchal E."/>
            <person name="English S."/>
            <person name="Carruthers M."/>
            <person name="Jennings E.C."/>
            <person name="Chiamaka E.L."/>
            <person name="Frigard R.A."/>
            <person name="Pippel M."/>
            <person name="Attardo G.M."/>
            <person name="Benoit J.B."/>
            <person name="Bornberg-Bauer E."/>
            <person name="Tobe S.S."/>
        </authorList>
    </citation>
    <scope>NUCLEOTIDE SEQUENCE</scope>
    <source>
        <strain evidence="1">Stay&amp;Tobe</strain>
    </source>
</reference>
<dbReference type="EMBL" id="JASPKZ010008864">
    <property type="protein sequence ID" value="KAJ9578718.1"/>
    <property type="molecule type" value="Genomic_DNA"/>
</dbReference>
<feature type="non-terminal residue" evidence="1">
    <location>
        <position position="51"/>
    </location>
</feature>
<dbReference type="Proteomes" id="UP001233999">
    <property type="component" value="Unassembled WGS sequence"/>
</dbReference>
<keyword evidence="2" id="KW-1185">Reference proteome</keyword>
<evidence type="ECO:0000313" key="2">
    <source>
        <dbReference type="Proteomes" id="UP001233999"/>
    </source>
</evidence>